<feature type="active site" description="Proton acceptor" evidence="8">
    <location>
        <position position="44"/>
    </location>
</feature>
<dbReference type="GO" id="GO:0004834">
    <property type="term" value="F:tryptophan synthase activity"/>
    <property type="evidence" value="ECO:0007669"/>
    <property type="project" value="UniProtKB-UniRule"/>
</dbReference>
<dbReference type="PANTHER" id="PTHR43406">
    <property type="entry name" value="TRYPTOPHAN SYNTHASE, ALPHA CHAIN"/>
    <property type="match status" value="1"/>
</dbReference>
<dbReference type="InterPro" id="IPR002028">
    <property type="entry name" value="Trp_synthase_suA"/>
</dbReference>
<dbReference type="CDD" id="cd04724">
    <property type="entry name" value="Tryptophan_synthase_alpha"/>
    <property type="match status" value="1"/>
</dbReference>
<evidence type="ECO:0000256" key="4">
    <source>
        <dbReference type="ARBA" id="ARBA00022822"/>
    </source>
</evidence>
<dbReference type="HAMAP" id="MF_00131">
    <property type="entry name" value="Trp_synth_alpha"/>
    <property type="match status" value="1"/>
</dbReference>
<dbReference type="AlphaFoldDB" id="A0A1S7FVA6"/>
<dbReference type="Gene3D" id="3.20.20.70">
    <property type="entry name" value="Aldolase class I"/>
    <property type="match status" value="1"/>
</dbReference>
<comment type="subunit">
    <text evidence="2 8">Tetramer of two alpha and two beta chains.</text>
</comment>
<protein>
    <recommendedName>
        <fullName evidence="8">Tryptophan synthase alpha chain</fullName>
        <ecNumber evidence="8">4.2.1.20</ecNumber>
    </recommendedName>
</protein>
<evidence type="ECO:0000256" key="3">
    <source>
        <dbReference type="ARBA" id="ARBA00022605"/>
    </source>
</evidence>
<comment type="pathway">
    <text evidence="1 8">Amino-acid biosynthesis; L-tryptophan biosynthesis; L-tryptophan from chorismate: step 5/5.</text>
</comment>
<dbReference type="EC" id="4.2.1.20" evidence="8"/>
<comment type="catalytic activity">
    <reaction evidence="7 8">
        <text>(1S,2R)-1-C-(indol-3-yl)glycerol 3-phosphate + L-serine = D-glyceraldehyde 3-phosphate + L-tryptophan + H2O</text>
        <dbReference type="Rhea" id="RHEA:10532"/>
        <dbReference type="ChEBI" id="CHEBI:15377"/>
        <dbReference type="ChEBI" id="CHEBI:33384"/>
        <dbReference type="ChEBI" id="CHEBI:57912"/>
        <dbReference type="ChEBI" id="CHEBI:58866"/>
        <dbReference type="ChEBI" id="CHEBI:59776"/>
        <dbReference type="EC" id="4.2.1.20"/>
    </reaction>
</comment>
<organism evidence="10 11">
    <name type="scientific">Listeria weihenstephanensis</name>
    <dbReference type="NCBI Taxonomy" id="1006155"/>
    <lineage>
        <taxon>Bacteria</taxon>
        <taxon>Bacillati</taxon>
        <taxon>Bacillota</taxon>
        <taxon>Bacilli</taxon>
        <taxon>Bacillales</taxon>
        <taxon>Listeriaceae</taxon>
        <taxon>Listeria</taxon>
    </lineage>
</organism>
<comment type="function">
    <text evidence="8">The alpha subunit is responsible for the aldol cleavage of indoleglycerol phosphate to indole and glyceraldehyde 3-phosphate.</text>
</comment>
<feature type="active site" description="Proton acceptor" evidence="8">
    <location>
        <position position="55"/>
    </location>
</feature>
<proteinExistence type="inferred from homology"/>
<keyword evidence="11" id="KW-1185">Reference proteome</keyword>
<dbReference type="KEGG" id="lwi:UE46_10140"/>
<evidence type="ECO:0000256" key="8">
    <source>
        <dbReference type="HAMAP-Rule" id="MF_00131"/>
    </source>
</evidence>
<name>A0A1S7FVA6_9LIST</name>
<dbReference type="RefSeq" id="WP_036061566.1">
    <property type="nucleotide sequence ID" value="NZ_CP011102.1"/>
</dbReference>
<gene>
    <name evidence="8" type="primary">trpA</name>
    <name evidence="10" type="ORF">UE46_10140</name>
</gene>
<dbReference type="InterPro" id="IPR013785">
    <property type="entry name" value="Aldolase_TIM"/>
</dbReference>
<dbReference type="SUPFAM" id="SSF51366">
    <property type="entry name" value="Ribulose-phoshate binding barrel"/>
    <property type="match status" value="1"/>
</dbReference>
<comment type="similarity">
    <text evidence="8 9">Belongs to the TrpA family.</text>
</comment>
<dbReference type="GO" id="GO:0005829">
    <property type="term" value="C:cytosol"/>
    <property type="evidence" value="ECO:0007669"/>
    <property type="project" value="TreeGrafter"/>
</dbReference>
<keyword evidence="5 8" id="KW-0057">Aromatic amino acid biosynthesis</keyword>
<dbReference type="NCBIfam" id="TIGR00262">
    <property type="entry name" value="trpA"/>
    <property type="match status" value="1"/>
</dbReference>
<evidence type="ECO:0000256" key="1">
    <source>
        <dbReference type="ARBA" id="ARBA00004733"/>
    </source>
</evidence>
<evidence type="ECO:0000256" key="5">
    <source>
        <dbReference type="ARBA" id="ARBA00023141"/>
    </source>
</evidence>
<reference evidence="11" key="1">
    <citation type="submission" date="2015-03" db="EMBL/GenBank/DDBJ databases">
        <authorList>
            <person name="Ferrari E."/>
            <person name="Walter M.C."/>
            <person name="Huptas C."/>
            <person name="Scherer S."/>
            <person name="Mueller-Herbst S."/>
        </authorList>
    </citation>
    <scope>NUCLEOTIDE SEQUENCE [LARGE SCALE GENOMIC DNA]</scope>
    <source>
        <strain evidence="11">LWP01</strain>
    </source>
</reference>
<dbReference type="InterPro" id="IPR018204">
    <property type="entry name" value="Trp_synthase_alpha_AS"/>
</dbReference>
<dbReference type="UniPathway" id="UPA00035">
    <property type="reaction ID" value="UER00044"/>
</dbReference>
<dbReference type="Pfam" id="PF00290">
    <property type="entry name" value="Trp_syntA"/>
    <property type="match status" value="1"/>
</dbReference>
<keyword evidence="6 8" id="KW-0456">Lyase</keyword>
<evidence type="ECO:0000256" key="9">
    <source>
        <dbReference type="RuleBase" id="RU003662"/>
    </source>
</evidence>
<dbReference type="EMBL" id="CP011102">
    <property type="protein sequence ID" value="AQY51381.1"/>
    <property type="molecule type" value="Genomic_DNA"/>
</dbReference>
<accession>A0A1S7FVA6</accession>
<dbReference type="PROSITE" id="PS00167">
    <property type="entry name" value="TRP_SYNTHASE_ALPHA"/>
    <property type="match status" value="1"/>
</dbReference>
<keyword evidence="3 8" id="KW-0028">Amino-acid biosynthesis</keyword>
<keyword evidence="4 8" id="KW-0822">Tryptophan biosynthesis</keyword>
<evidence type="ECO:0000256" key="7">
    <source>
        <dbReference type="ARBA" id="ARBA00049047"/>
    </source>
</evidence>
<dbReference type="InterPro" id="IPR011060">
    <property type="entry name" value="RibuloseP-bd_barrel"/>
</dbReference>
<evidence type="ECO:0000313" key="11">
    <source>
        <dbReference type="Proteomes" id="UP000223060"/>
    </source>
</evidence>
<evidence type="ECO:0000313" key="10">
    <source>
        <dbReference type="EMBL" id="AQY51381.1"/>
    </source>
</evidence>
<evidence type="ECO:0000256" key="6">
    <source>
        <dbReference type="ARBA" id="ARBA00023239"/>
    </source>
</evidence>
<dbReference type="Proteomes" id="UP000223060">
    <property type="component" value="Chromosome"/>
</dbReference>
<dbReference type="PANTHER" id="PTHR43406:SF1">
    <property type="entry name" value="TRYPTOPHAN SYNTHASE ALPHA CHAIN, CHLOROPLASTIC"/>
    <property type="match status" value="1"/>
</dbReference>
<sequence length="253" mass="27360">MKLQAAIEQANLAVVPYIMAGDGGLDQLENQMQLLSDAGATAIELGIPFSDPVADGPVIQEAGARALADKISLEQILETLTTSKIDIPLVVMSYFNPIYHLGVEKFIELAKKTPIKGLIIPDLPYEHRDFILPHIENTDIALIPLISLTSPKERMELIANQAQGFIYAVTVNGTTGERAVFGDKIDENLTYLKKISPVPVLAGFGISNLDHVARFAAVCDGVIVGSKVVQLLHDQKMEELSEFIAGASGLTRK</sequence>
<evidence type="ECO:0000256" key="2">
    <source>
        <dbReference type="ARBA" id="ARBA00011270"/>
    </source>
</evidence>